<protein>
    <submittedName>
        <fullName evidence="1">Uncharacterized protein</fullName>
    </submittedName>
</protein>
<accession>A0A1L7D605</accession>
<gene>
    <name evidence="1" type="ORF">CPHO_00925</name>
</gene>
<evidence type="ECO:0000313" key="1">
    <source>
        <dbReference type="EMBL" id="APT93574.1"/>
    </source>
</evidence>
<dbReference type="STRING" id="161895.CPHO_00925"/>
<dbReference type="Proteomes" id="UP000185491">
    <property type="component" value="Chromosome"/>
</dbReference>
<proteinExistence type="predicted"/>
<sequence length="113" mass="13291">MEAYNYAALDDSMDYLYAFFEQDLARCVAENRELIPEGLEYLLAEDSLEDYVWIWLKARGPNSFYQYVMDGGYPEVESRQAYDYRVKEWAIDNPPHVTWFREDGSALPDLPTP</sequence>
<dbReference type="EMBL" id="CP009249">
    <property type="protein sequence ID" value="APT93574.1"/>
    <property type="molecule type" value="Genomic_DNA"/>
</dbReference>
<name>A0A1L7D605_9CORY</name>
<reference evidence="1 2" key="1">
    <citation type="submission" date="2014-08" db="EMBL/GenBank/DDBJ databases">
        <title>Complete genome sequence of Corynebacterium phocae M408/89/1(T)(=DSM 44612(T)), isolated from the common seal (Phoca vitulina).</title>
        <authorList>
            <person name="Ruckert C."/>
            <person name="Albersmeier A."/>
            <person name="Winkler A."/>
            <person name="Kalinowski J."/>
        </authorList>
    </citation>
    <scope>NUCLEOTIDE SEQUENCE [LARGE SCALE GENOMIC DNA]</scope>
    <source>
        <strain evidence="1 2">M408/89/1</strain>
    </source>
</reference>
<dbReference type="AlphaFoldDB" id="A0A1L7D605"/>
<dbReference type="OrthoDB" id="4412866at2"/>
<evidence type="ECO:0000313" key="2">
    <source>
        <dbReference type="Proteomes" id="UP000185491"/>
    </source>
</evidence>
<keyword evidence="2" id="KW-1185">Reference proteome</keyword>
<dbReference type="KEGG" id="cpho:CPHO_00925"/>
<organism evidence="1 2">
    <name type="scientific">Corynebacterium phocae</name>
    <dbReference type="NCBI Taxonomy" id="161895"/>
    <lineage>
        <taxon>Bacteria</taxon>
        <taxon>Bacillati</taxon>
        <taxon>Actinomycetota</taxon>
        <taxon>Actinomycetes</taxon>
        <taxon>Mycobacteriales</taxon>
        <taxon>Corynebacteriaceae</taxon>
        <taxon>Corynebacterium</taxon>
    </lineage>
</organism>